<evidence type="ECO:0000256" key="1">
    <source>
        <dbReference type="SAM" id="MobiDB-lite"/>
    </source>
</evidence>
<organism evidence="2 3">
    <name type="scientific">Linum trigynum</name>
    <dbReference type="NCBI Taxonomy" id="586398"/>
    <lineage>
        <taxon>Eukaryota</taxon>
        <taxon>Viridiplantae</taxon>
        <taxon>Streptophyta</taxon>
        <taxon>Embryophyta</taxon>
        <taxon>Tracheophyta</taxon>
        <taxon>Spermatophyta</taxon>
        <taxon>Magnoliopsida</taxon>
        <taxon>eudicotyledons</taxon>
        <taxon>Gunneridae</taxon>
        <taxon>Pentapetalae</taxon>
        <taxon>rosids</taxon>
        <taxon>fabids</taxon>
        <taxon>Malpighiales</taxon>
        <taxon>Linaceae</taxon>
        <taxon>Linum</taxon>
    </lineage>
</organism>
<feature type="region of interest" description="Disordered" evidence="1">
    <location>
        <begin position="119"/>
        <end position="146"/>
    </location>
</feature>
<dbReference type="Proteomes" id="UP001497516">
    <property type="component" value="Chromosome 1"/>
</dbReference>
<dbReference type="AlphaFoldDB" id="A0AAV2C7F2"/>
<name>A0AAV2C7F2_9ROSI</name>
<keyword evidence="3" id="KW-1185">Reference proteome</keyword>
<feature type="compositionally biased region" description="Basic and acidic residues" evidence="1">
    <location>
        <begin position="124"/>
        <end position="135"/>
    </location>
</feature>
<accession>A0AAV2C7F2</accession>
<evidence type="ECO:0000313" key="2">
    <source>
        <dbReference type="EMBL" id="CAL1352267.1"/>
    </source>
</evidence>
<evidence type="ECO:0000313" key="3">
    <source>
        <dbReference type="Proteomes" id="UP001497516"/>
    </source>
</evidence>
<dbReference type="EMBL" id="OZ034813">
    <property type="protein sequence ID" value="CAL1352267.1"/>
    <property type="molecule type" value="Genomic_DNA"/>
</dbReference>
<reference evidence="2 3" key="1">
    <citation type="submission" date="2024-04" db="EMBL/GenBank/DDBJ databases">
        <authorList>
            <person name="Fracassetti M."/>
        </authorList>
    </citation>
    <scope>NUCLEOTIDE SEQUENCE [LARGE SCALE GENOMIC DNA]</scope>
</reference>
<proteinExistence type="predicted"/>
<protein>
    <submittedName>
        <fullName evidence="2">Uncharacterized protein</fullName>
    </submittedName>
</protein>
<gene>
    <name evidence="2" type="ORF">LTRI10_LOCUS249</name>
</gene>
<sequence length="146" mass="15661">MPSSSQEEKMTSSELSKWIKERVGGTLRTHLWVIKKKSSPSLLLASAASAISRIRTLSSSGDSSAAPLLLHIDTSAIGPVAVDLRPKATCSSFSLLWVLGKATNLSLPCLESQWEGDSVSGARRVKDPVHPRIEEVASTPLDSPRL</sequence>